<proteinExistence type="predicted"/>
<evidence type="ECO:0000313" key="1">
    <source>
        <dbReference type="EMBL" id="CAD7433994.1"/>
    </source>
</evidence>
<reference evidence="1" key="1">
    <citation type="submission" date="2020-11" db="EMBL/GenBank/DDBJ databases">
        <authorList>
            <person name="Tran Van P."/>
        </authorList>
    </citation>
    <scope>NUCLEOTIDE SEQUENCE</scope>
</reference>
<accession>A0A7R9HV71</accession>
<dbReference type="AlphaFoldDB" id="A0A7R9HV71"/>
<name>A0A7R9HV71_9NEOP</name>
<organism evidence="1">
    <name type="scientific">Timema monikensis</name>
    <dbReference type="NCBI Taxonomy" id="170555"/>
    <lineage>
        <taxon>Eukaryota</taxon>
        <taxon>Metazoa</taxon>
        <taxon>Ecdysozoa</taxon>
        <taxon>Arthropoda</taxon>
        <taxon>Hexapoda</taxon>
        <taxon>Insecta</taxon>
        <taxon>Pterygota</taxon>
        <taxon>Neoptera</taxon>
        <taxon>Polyneoptera</taxon>
        <taxon>Phasmatodea</taxon>
        <taxon>Timematodea</taxon>
        <taxon>Timematoidea</taxon>
        <taxon>Timematidae</taxon>
        <taxon>Timema</taxon>
    </lineage>
</organism>
<protein>
    <submittedName>
        <fullName evidence="1">Uncharacterized protein</fullName>
    </submittedName>
</protein>
<dbReference type="EMBL" id="OB797010">
    <property type="protein sequence ID" value="CAD7433994.1"/>
    <property type="molecule type" value="Genomic_DNA"/>
</dbReference>
<gene>
    <name evidence="1" type="ORF">TMSB3V08_LOCUS10657</name>
</gene>
<sequence>MERKQVLGILCTTFKLVQNNPKLTF</sequence>